<protein>
    <submittedName>
        <fullName evidence="2">CopG family transcriptional regulator</fullName>
    </submittedName>
</protein>
<comment type="caution">
    <text evidence="2">The sequence shown here is derived from an EMBL/GenBank/DDBJ whole genome shotgun (WGS) entry which is preliminary data.</text>
</comment>
<evidence type="ECO:0000313" key="3">
    <source>
        <dbReference type="Proteomes" id="UP001304461"/>
    </source>
</evidence>
<reference evidence="2 3" key="1">
    <citation type="submission" date="2023-12" db="EMBL/GenBank/DDBJ databases">
        <title>Baltic Sea Cyanobacteria.</title>
        <authorList>
            <person name="Delbaje E."/>
            <person name="Fewer D.P."/>
            <person name="Shishido T.K."/>
        </authorList>
    </citation>
    <scope>NUCLEOTIDE SEQUENCE [LARGE SCALE GENOMIC DNA]</scope>
    <source>
        <strain evidence="2 3">UHCC 0139</strain>
    </source>
</reference>
<keyword evidence="3" id="KW-1185">Reference proteome</keyword>
<accession>A0ABU5RU18</accession>
<sequence>MRTTLQLDDDVLAAARVLARQRRTSLGAVISALARQGLVAPPPGSAGTGPSHRNGLPLLPWQPQGAPVDLALVNSLRDELP</sequence>
<dbReference type="CDD" id="cd21631">
    <property type="entry name" value="RHH_CopG_NikR-like"/>
    <property type="match status" value="1"/>
</dbReference>
<name>A0ABU5RU18_9CYAN</name>
<dbReference type="Proteomes" id="UP001304461">
    <property type="component" value="Unassembled WGS sequence"/>
</dbReference>
<evidence type="ECO:0000256" key="1">
    <source>
        <dbReference type="SAM" id="MobiDB-lite"/>
    </source>
</evidence>
<gene>
    <name evidence="2" type="ORF">VB738_08175</name>
</gene>
<dbReference type="RefSeq" id="WP_323305280.1">
    <property type="nucleotide sequence ID" value="NZ_JAYGHX010000004.1"/>
</dbReference>
<feature type="region of interest" description="Disordered" evidence="1">
    <location>
        <begin position="39"/>
        <end position="60"/>
    </location>
</feature>
<evidence type="ECO:0000313" key="2">
    <source>
        <dbReference type="EMBL" id="MEA5391238.1"/>
    </source>
</evidence>
<organism evidence="2 3">
    <name type="scientific">Cyanobium gracile UHCC 0139</name>
    <dbReference type="NCBI Taxonomy" id="3110308"/>
    <lineage>
        <taxon>Bacteria</taxon>
        <taxon>Bacillati</taxon>
        <taxon>Cyanobacteriota</taxon>
        <taxon>Cyanophyceae</taxon>
        <taxon>Synechococcales</taxon>
        <taxon>Prochlorococcaceae</taxon>
        <taxon>Cyanobium</taxon>
    </lineage>
</organism>
<dbReference type="EMBL" id="JAYGHX010000004">
    <property type="protein sequence ID" value="MEA5391238.1"/>
    <property type="molecule type" value="Genomic_DNA"/>
</dbReference>
<proteinExistence type="predicted"/>